<protein>
    <recommendedName>
        <fullName evidence="4">Cytochrome B</fullName>
    </recommendedName>
</protein>
<dbReference type="AlphaFoldDB" id="A0A1L4CZ94"/>
<gene>
    <name evidence="2" type="ORF">AXG55_04870</name>
</gene>
<keyword evidence="1" id="KW-1133">Transmembrane helix</keyword>
<dbReference type="STRING" id="1915309.AXG55_04870"/>
<proteinExistence type="predicted"/>
<name>A0A1L4CZ94_9BACT</name>
<feature type="transmembrane region" description="Helical" evidence="1">
    <location>
        <begin position="86"/>
        <end position="104"/>
    </location>
</feature>
<feature type="transmembrane region" description="Helical" evidence="1">
    <location>
        <begin position="6"/>
        <end position="25"/>
    </location>
</feature>
<feature type="transmembrane region" description="Helical" evidence="1">
    <location>
        <begin position="46"/>
        <end position="66"/>
    </location>
</feature>
<feature type="transmembrane region" description="Helical" evidence="1">
    <location>
        <begin position="125"/>
        <end position="143"/>
    </location>
</feature>
<sequence>MYDVILFIHSWLRWIVTFCLIIVLFRSFSGWIKSSAYLKFDKIMGGIFIGFTHLQLLIGLFLYFSLSPITNMAMNNMGVAMKNQSLRFWAVEHIVAMIIFVIFVQLGRTLSKKAQNSITKHKKCAIYNTIALLILIAGMPWPSRKEIGRPLFMEYPTQVSSN</sequence>
<keyword evidence="1" id="KW-0812">Transmembrane</keyword>
<evidence type="ECO:0000313" key="3">
    <source>
        <dbReference type="Proteomes" id="UP000184731"/>
    </source>
</evidence>
<dbReference type="RefSeq" id="WP_148696999.1">
    <property type="nucleotide sequence ID" value="NZ_CP017834.1"/>
</dbReference>
<keyword evidence="3" id="KW-1185">Reference proteome</keyword>
<dbReference type="KEGG" id="saqi:AXG55_04870"/>
<dbReference type="EMBL" id="CP017834">
    <property type="protein sequence ID" value="APJ03268.1"/>
    <property type="molecule type" value="Genomic_DNA"/>
</dbReference>
<reference evidence="2 3" key="1">
    <citation type="submission" date="2016-10" db="EMBL/GenBank/DDBJ databases">
        <title>Silvanigrella aquatica sp. nov., isolated from a freshwater lake located in the Black Forest, Germany, description of Silvanigrellaceae fam. nov., Silvanigrellales ord. nov., reclassification of the order Bdellovibrionales in the class Oligoflexia, reclassification of the families Bacteriovoracaceae and Halobacteriovoraceae in the new order Bacteriovoracales ord. nov., and reclassification of the family Pseudobacteriovoracaceae in the order Oligoflexiales.</title>
        <authorList>
            <person name="Hahn M.W."/>
            <person name="Schmidt J."/>
            <person name="Koll U."/>
            <person name="Rohde M."/>
            <person name="Verbag S."/>
            <person name="Pitt A."/>
            <person name="Nakai R."/>
            <person name="Naganuma T."/>
            <person name="Lang E."/>
        </authorList>
    </citation>
    <scope>NUCLEOTIDE SEQUENCE [LARGE SCALE GENOMIC DNA]</scope>
    <source>
        <strain evidence="2 3">MWH-Nonnen-W8red</strain>
    </source>
</reference>
<accession>A0A1L4CZ94</accession>
<keyword evidence="1" id="KW-0472">Membrane</keyword>
<evidence type="ECO:0008006" key="4">
    <source>
        <dbReference type="Google" id="ProtNLM"/>
    </source>
</evidence>
<dbReference type="OrthoDB" id="329514at2"/>
<organism evidence="2 3">
    <name type="scientific">Silvanigrella aquatica</name>
    <dbReference type="NCBI Taxonomy" id="1915309"/>
    <lineage>
        <taxon>Bacteria</taxon>
        <taxon>Pseudomonadati</taxon>
        <taxon>Bdellovibrionota</taxon>
        <taxon>Oligoflexia</taxon>
        <taxon>Silvanigrellales</taxon>
        <taxon>Silvanigrellaceae</taxon>
        <taxon>Silvanigrella</taxon>
    </lineage>
</organism>
<dbReference type="Proteomes" id="UP000184731">
    <property type="component" value="Chromosome"/>
</dbReference>
<evidence type="ECO:0000313" key="2">
    <source>
        <dbReference type="EMBL" id="APJ03268.1"/>
    </source>
</evidence>
<evidence type="ECO:0000256" key="1">
    <source>
        <dbReference type="SAM" id="Phobius"/>
    </source>
</evidence>